<evidence type="ECO:0000313" key="5">
    <source>
        <dbReference type="EMBL" id="KAA1399970.1"/>
    </source>
</evidence>
<dbReference type="GO" id="GO:0003677">
    <property type="term" value="F:DNA binding"/>
    <property type="evidence" value="ECO:0007669"/>
    <property type="project" value="UniProtKB-KW"/>
</dbReference>
<gene>
    <name evidence="5" type="ORF">ESP70_004245</name>
</gene>
<organism evidence="5 6">
    <name type="scientific">Aeromicrobium ginsengisoli</name>
    <dbReference type="NCBI Taxonomy" id="363867"/>
    <lineage>
        <taxon>Bacteria</taxon>
        <taxon>Bacillati</taxon>
        <taxon>Actinomycetota</taxon>
        <taxon>Actinomycetes</taxon>
        <taxon>Propionibacteriales</taxon>
        <taxon>Nocardioidaceae</taxon>
        <taxon>Aeromicrobium</taxon>
    </lineage>
</organism>
<name>A0A5M4FIN9_9ACTN</name>
<dbReference type="Pfam" id="PF12802">
    <property type="entry name" value="MarR_2"/>
    <property type="match status" value="1"/>
</dbReference>
<dbReference type="EMBL" id="SDPQ02000001">
    <property type="protein sequence ID" value="KAA1399970.1"/>
    <property type="molecule type" value="Genomic_DNA"/>
</dbReference>
<dbReference type="SMART" id="SM00347">
    <property type="entry name" value="HTH_MARR"/>
    <property type="match status" value="1"/>
</dbReference>
<comment type="caution">
    <text evidence="5">The sequence shown here is derived from an EMBL/GenBank/DDBJ whole genome shotgun (WGS) entry which is preliminary data.</text>
</comment>
<keyword evidence="3" id="KW-0804">Transcription</keyword>
<evidence type="ECO:0000256" key="3">
    <source>
        <dbReference type="ARBA" id="ARBA00023163"/>
    </source>
</evidence>
<evidence type="ECO:0000256" key="2">
    <source>
        <dbReference type="ARBA" id="ARBA00023125"/>
    </source>
</evidence>
<proteinExistence type="predicted"/>
<sequence>MTSEESDHVDAIVAQWERERPDLDSSPLHVIGRISRLAGSVDELLRPVFAARGLGDGDFDVLATLRRSGAPYELTPGELGASTMVTSGAVTKRVDRLERAGLVERRVDTSDARGRRIRLTQQGIAMIDEAYAVHMDNEARMLAGLTADERADLVRLLRRTAESFAAGAPRNAPLELQG</sequence>
<evidence type="ECO:0000313" key="6">
    <source>
        <dbReference type="Proteomes" id="UP000380867"/>
    </source>
</evidence>
<dbReference type="PANTHER" id="PTHR42756:SF1">
    <property type="entry name" value="TRANSCRIPTIONAL REPRESSOR OF EMRAB OPERON"/>
    <property type="match status" value="1"/>
</dbReference>
<accession>A0A5M4FIN9</accession>
<dbReference type="AlphaFoldDB" id="A0A5M4FIN9"/>
<keyword evidence="2" id="KW-0238">DNA-binding</keyword>
<keyword evidence="1" id="KW-0805">Transcription regulation</keyword>
<dbReference type="PROSITE" id="PS50995">
    <property type="entry name" value="HTH_MARR_2"/>
    <property type="match status" value="1"/>
</dbReference>
<dbReference type="OrthoDB" id="3237509at2"/>
<dbReference type="PRINTS" id="PR00598">
    <property type="entry name" value="HTHMARR"/>
</dbReference>
<keyword evidence="6" id="KW-1185">Reference proteome</keyword>
<evidence type="ECO:0000256" key="1">
    <source>
        <dbReference type="ARBA" id="ARBA00023015"/>
    </source>
</evidence>
<protein>
    <submittedName>
        <fullName evidence="5">MarR family transcriptional regulator</fullName>
    </submittedName>
</protein>
<dbReference type="InterPro" id="IPR000835">
    <property type="entry name" value="HTH_MarR-typ"/>
</dbReference>
<dbReference type="Proteomes" id="UP000380867">
    <property type="component" value="Unassembled WGS sequence"/>
</dbReference>
<dbReference type="Gene3D" id="1.10.10.10">
    <property type="entry name" value="Winged helix-like DNA-binding domain superfamily/Winged helix DNA-binding domain"/>
    <property type="match status" value="1"/>
</dbReference>
<dbReference type="PANTHER" id="PTHR42756">
    <property type="entry name" value="TRANSCRIPTIONAL REGULATOR, MARR"/>
    <property type="match status" value="1"/>
</dbReference>
<evidence type="ECO:0000259" key="4">
    <source>
        <dbReference type="PROSITE" id="PS50995"/>
    </source>
</evidence>
<dbReference type="GO" id="GO:0003700">
    <property type="term" value="F:DNA-binding transcription factor activity"/>
    <property type="evidence" value="ECO:0007669"/>
    <property type="project" value="InterPro"/>
</dbReference>
<dbReference type="RefSeq" id="WP_149688079.1">
    <property type="nucleotide sequence ID" value="NZ_SDPQ02000001.1"/>
</dbReference>
<dbReference type="InterPro" id="IPR036390">
    <property type="entry name" value="WH_DNA-bd_sf"/>
</dbReference>
<feature type="domain" description="HTH marR-type" evidence="4">
    <location>
        <begin position="24"/>
        <end position="162"/>
    </location>
</feature>
<dbReference type="InterPro" id="IPR036388">
    <property type="entry name" value="WH-like_DNA-bd_sf"/>
</dbReference>
<reference evidence="5" key="1">
    <citation type="submission" date="2019-09" db="EMBL/GenBank/DDBJ databases">
        <authorList>
            <person name="Li J."/>
        </authorList>
    </citation>
    <scope>NUCLEOTIDE SEQUENCE [LARGE SCALE GENOMIC DNA]</scope>
    <source>
        <strain evidence="5">JCM 14732</strain>
    </source>
</reference>
<dbReference type="SUPFAM" id="SSF46785">
    <property type="entry name" value="Winged helix' DNA-binding domain"/>
    <property type="match status" value="1"/>
</dbReference>